<reference evidence="1" key="1">
    <citation type="submission" date="2017-05" db="UniProtKB">
        <authorList>
            <consortium name="EnsemblMetazoa"/>
        </authorList>
    </citation>
    <scope>IDENTIFICATION</scope>
</reference>
<name>A0A1X7UJL6_AMPQE</name>
<accession>A0A1X7UJL6</accession>
<dbReference type="EnsemblMetazoa" id="Aqu2.1.27651_001">
    <property type="protein sequence ID" value="Aqu2.1.27651_001"/>
    <property type="gene ID" value="Aqu2.1.27651"/>
</dbReference>
<evidence type="ECO:0000313" key="1">
    <source>
        <dbReference type="EnsemblMetazoa" id="Aqu2.1.27651_001"/>
    </source>
</evidence>
<proteinExistence type="predicted"/>
<organism evidence="1">
    <name type="scientific">Amphimedon queenslandica</name>
    <name type="common">Sponge</name>
    <dbReference type="NCBI Taxonomy" id="400682"/>
    <lineage>
        <taxon>Eukaryota</taxon>
        <taxon>Metazoa</taxon>
        <taxon>Porifera</taxon>
        <taxon>Demospongiae</taxon>
        <taxon>Heteroscleromorpha</taxon>
        <taxon>Haplosclerida</taxon>
        <taxon>Niphatidae</taxon>
        <taxon>Amphimedon</taxon>
    </lineage>
</organism>
<protein>
    <submittedName>
        <fullName evidence="1">Uncharacterized protein</fullName>
    </submittedName>
</protein>
<sequence>MSIINQLGPFQSYIYSKQFNIITLTETWCHPDISDREILPVNYTVSRNDRNSWGGGVLLAISDTICFE</sequence>
<dbReference type="AlphaFoldDB" id="A0A1X7UJL6"/>
<dbReference type="InParanoid" id="A0A1X7UJL6"/>